<evidence type="ECO:0000256" key="1">
    <source>
        <dbReference type="SAM" id="Coils"/>
    </source>
</evidence>
<dbReference type="AlphaFoldDB" id="A0A1F6MEQ2"/>
<feature type="coiled-coil region" evidence="1">
    <location>
        <begin position="50"/>
        <end position="77"/>
    </location>
</feature>
<reference evidence="2 3" key="1">
    <citation type="journal article" date="2016" name="Nat. Commun.">
        <title>Thousands of microbial genomes shed light on interconnected biogeochemical processes in an aquifer system.</title>
        <authorList>
            <person name="Anantharaman K."/>
            <person name="Brown C.T."/>
            <person name="Hug L.A."/>
            <person name="Sharon I."/>
            <person name="Castelle C.J."/>
            <person name="Probst A.J."/>
            <person name="Thomas B.C."/>
            <person name="Singh A."/>
            <person name="Wilkins M.J."/>
            <person name="Karaoz U."/>
            <person name="Brodie E.L."/>
            <person name="Williams K.H."/>
            <person name="Hubbard S.S."/>
            <person name="Banfield J.F."/>
        </authorList>
    </citation>
    <scope>NUCLEOTIDE SEQUENCE [LARGE SCALE GENOMIC DNA]</scope>
</reference>
<sequence>MKTSDKKTFISLILGLLWLGAFVYGGYYMIGLVDKGKIGYIEKKKEVWTTEEKKKQADELKQILARVSKDAQKAEGALLGTDFDSTVDFGIRIEEIARSLGVSHDIDIAARATDLAPSPREDLLDDVLLATFPHIIFDIKVNGSYSTVIRFLERLDGLPYYTSVEQLELIRIEAQEGGAVQASIKLKVFTRAQES</sequence>
<protein>
    <submittedName>
        <fullName evidence="2">Uncharacterized protein</fullName>
    </submittedName>
</protein>
<gene>
    <name evidence="2" type="ORF">A2754_02755</name>
</gene>
<proteinExistence type="predicted"/>
<comment type="caution">
    <text evidence="2">The sequence shown here is derived from an EMBL/GenBank/DDBJ whole genome shotgun (WGS) entry which is preliminary data.</text>
</comment>
<organism evidence="2 3">
    <name type="scientific">Candidatus Magasanikbacteria bacterium RIFCSPHIGHO2_01_FULL_47_8</name>
    <dbReference type="NCBI Taxonomy" id="1798673"/>
    <lineage>
        <taxon>Bacteria</taxon>
        <taxon>Candidatus Magasanikiibacteriota</taxon>
    </lineage>
</organism>
<evidence type="ECO:0000313" key="3">
    <source>
        <dbReference type="Proteomes" id="UP000177953"/>
    </source>
</evidence>
<evidence type="ECO:0000313" key="2">
    <source>
        <dbReference type="EMBL" id="OGH70141.1"/>
    </source>
</evidence>
<dbReference type="EMBL" id="MFPU01000015">
    <property type="protein sequence ID" value="OGH70141.1"/>
    <property type="molecule type" value="Genomic_DNA"/>
</dbReference>
<dbReference type="Gene3D" id="3.30.70.60">
    <property type="match status" value="1"/>
</dbReference>
<keyword evidence="1" id="KW-0175">Coiled coil</keyword>
<accession>A0A1F6MEQ2</accession>
<dbReference type="InterPro" id="IPR014717">
    <property type="entry name" value="Transl_elong_EF1B/ribsomal_bS6"/>
</dbReference>
<dbReference type="Proteomes" id="UP000177953">
    <property type="component" value="Unassembled WGS sequence"/>
</dbReference>
<name>A0A1F6MEQ2_9BACT</name>